<feature type="domain" description="Protein kinase" evidence="1">
    <location>
        <begin position="245"/>
        <end position="536"/>
    </location>
</feature>
<comment type="caution">
    <text evidence="2">The sequence shown here is derived from an EMBL/GenBank/DDBJ whole genome shotgun (WGS) entry which is preliminary data.</text>
</comment>
<dbReference type="InterPro" id="IPR011009">
    <property type="entry name" value="Kinase-like_dom_sf"/>
</dbReference>
<dbReference type="Pfam" id="PF07714">
    <property type="entry name" value="PK_Tyr_Ser-Thr"/>
    <property type="match status" value="1"/>
</dbReference>
<dbReference type="Proteomes" id="UP000234323">
    <property type="component" value="Unassembled WGS sequence"/>
</dbReference>
<dbReference type="AlphaFoldDB" id="A0A2I1GXD0"/>
<evidence type="ECO:0000259" key="1">
    <source>
        <dbReference type="PROSITE" id="PS50011"/>
    </source>
</evidence>
<dbReference type="GO" id="GO:0005737">
    <property type="term" value="C:cytoplasm"/>
    <property type="evidence" value="ECO:0007669"/>
    <property type="project" value="TreeGrafter"/>
</dbReference>
<dbReference type="InterPro" id="IPR001245">
    <property type="entry name" value="Ser-Thr/Tyr_kinase_cat_dom"/>
</dbReference>
<dbReference type="EMBL" id="LLXI01000993">
    <property type="protein sequence ID" value="PKY51281.1"/>
    <property type="molecule type" value="Genomic_DNA"/>
</dbReference>
<gene>
    <name evidence="2" type="ORF">RhiirA4_468209</name>
</gene>
<dbReference type="GO" id="GO:0004672">
    <property type="term" value="F:protein kinase activity"/>
    <property type="evidence" value="ECO:0007669"/>
    <property type="project" value="InterPro"/>
</dbReference>
<dbReference type="PROSITE" id="PS50011">
    <property type="entry name" value="PROTEIN_KINASE_DOM"/>
    <property type="match status" value="1"/>
</dbReference>
<evidence type="ECO:0000313" key="2">
    <source>
        <dbReference type="EMBL" id="PKY51281.1"/>
    </source>
</evidence>
<evidence type="ECO:0000313" key="3">
    <source>
        <dbReference type="Proteomes" id="UP000234323"/>
    </source>
</evidence>
<accession>A0A2I1GXD0</accession>
<dbReference type="InterPro" id="IPR050167">
    <property type="entry name" value="Ser_Thr_protein_kinase"/>
</dbReference>
<organism evidence="2 3">
    <name type="scientific">Rhizophagus irregularis</name>
    <dbReference type="NCBI Taxonomy" id="588596"/>
    <lineage>
        <taxon>Eukaryota</taxon>
        <taxon>Fungi</taxon>
        <taxon>Fungi incertae sedis</taxon>
        <taxon>Mucoromycota</taxon>
        <taxon>Glomeromycotina</taxon>
        <taxon>Glomeromycetes</taxon>
        <taxon>Glomerales</taxon>
        <taxon>Glomeraceae</taxon>
        <taxon>Rhizophagus</taxon>
    </lineage>
</organism>
<name>A0A2I1GXD0_9GLOM</name>
<dbReference type="GO" id="GO:0007165">
    <property type="term" value="P:signal transduction"/>
    <property type="evidence" value="ECO:0007669"/>
    <property type="project" value="TreeGrafter"/>
</dbReference>
<dbReference type="PRINTS" id="PR00109">
    <property type="entry name" value="TYRKINASE"/>
</dbReference>
<keyword evidence="3" id="KW-1185">Reference proteome</keyword>
<sequence>MELVNDENSFDPTPRLKSSPIPIKFISFNIGDRNCIYCGEKYIKALFCYQYYCKKCLSRYINGITGNNNIYLDVYIYTMDLECSEHETSKAKIPQSIQECCGNCVIILCFKQTDGYLSDYGLDKNNLIIYNKVIESEKYCKLCGKSLYQGTDRKTMMQSKLCSDCYLISSGFVESTLFKKQIPILYLPWWYNSSFCNICRTKLQFTSDCQKYCVDCYLFYIGCRYCLTTNIIFGLTGQSQCRKCKRVSSIINSGEYSGLDDFLLNNIIYDNLERVEFADSVKMIDKYFEPQNILNSIFKLKSSIRTIRWIPFSQFMNLKALLHCIKNYNGHLIKIYGFTKDPELGDYIIVMKYAPEGDLHKYLQKNFTKITWNKQKLHILWQISMGLETIHNKSFMHRDFHSGNILFDSDDTYKNGKWKTGDLGLSQADLLFSSLLLYIPHYGIIAPEIFKGSGFTRESDIYSLGMIMWELTTGCKPFDNVNHDIQLIFKILDGERPKITEDTPECYANLMKSCWDSDPKIRPSIKEIRLTFGDWVFRGKNKAEFDQAEVKRMELITSKKIGPEFAEKRHSEAIYTSRPLSAFISKCSSNYSSSTIPFGNNTNTISSTIQNFSSSLDYNYISTELELDIDIGRIGSLSSQNLNSNYISAELELDIESLSSTNQNFPTSLEKRRIESLTVETHDDSGKYVKSKLKYFVIFADAEYLAEYLTIFNDFLLE</sequence>
<dbReference type="GO" id="GO:0005524">
    <property type="term" value="F:ATP binding"/>
    <property type="evidence" value="ECO:0007669"/>
    <property type="project" value="InterPro"/>
</dbReference>
<dbReference type="PANTHER" id="PTHR23257:SF963">
    <property type="entry name" value="AT08303P"/>
    <property type="match status" value="1"/>
</dbReference>
<protein>
    <recommendedName>
        <fullName evidence="1">Protein kinase domain-containing protein</fullName>
    </recommendedName>
</protein>
<dbReference type="SUPFAM" id="SSF56112">
    <property type="entry name" value="Protein kinase-like (PK-like)"/>
    <property type="match status" value="1"/>
</dbReference>
<proteinExistence type="predicted"/>
<dbReference type="VEuPathDB" id="FungiDB:FUN_009040"/>
<dbReference type="VEuPathDB" id="FungiDB:RhiirA1_472896"/>
<dbReference type="VEuPathDB" id="FungiDB:RhiirFUN_014754"/>
<reference evidence="2 3" key="1">
    <citation type="submission" date="2015-10" db="EMBL/GenBank/DDBJ databases">
        <title>Genome analyses suggest a sexual origin of heterokaryosis in a supposedly ancient asexual fungus.</title>
        <authorList>
            <person name="Ropars J."/>
            <person name="Sedzielewska K."/>
            <person name="Noel J."/>
            <person name="Charron P."/>
            <person name="Farinelli L."/>
            <person name="Marton T."/>
            <person name="Kruger M."/>
            <person name="Pelin A."/>
            <person name="Brachmann A."/>
            <person name="Corradi N."/>
        </authorList>
    </citation>
    <scope>NUCLEOTIDE SEQUENCE [LARGE SCALE GENOMIC DNA]</scope>
    <source>
        <strain evidence="2 3">A4</strain>
    </source>
</reference>
<dbReference type="Gene3D" id="1.10.510.10">
    <property type="entry name" value="Transferase(Phosphotransferase) domain 1"/>
    <property type="match status" value="1"/>
</dbReference>
<dbReference type="InterPro" id="IPR000719">
    <property type="entry name" value="Prot_kinase_dom"/>
</dbReference>
<dbReference type="PANTHER" id="PTHR23257">
    <property type="entry name" value="SERINE-THREONINE PROTEIN KINASE"/>
    <property type="match status" value="1"/>
</dbReference>